<dbReference type="GO" id="GO:0061891">
    <property type="term" value="F:calcium ion sensor activity"/>
    <property type="evidence" value="ECO:0007669"/>
    <property type="project" value="TreeGrafter"/>
</dbReference>
<dbReference type="OrthoDB" id="427950at2759"/>
<dbReference type="PROSITE" id="PS00018">
    <property type="entry name" value="EF_HAND_1"/>
    <property type="match status" value="2"/>
</dbReference>
<dbReference type="InterPro" id="IPR018247">
    <property type="entry name" value="EF_Hand_1_Ca_BS"/>
</dbReference>
<comment type="caution">
    <text evidence="4">The sequence shown here is derived from an EMBL/GenBank/DDBJ whole genome shotgun (WGS) entry which is preliminary data.</text>
</comment>
<name>A0A1D2MW78_ORCCI</name>
<evidence type="ECO:0000256" key="2">
    <source>
        <dbReference type="SAM" id="MobiDB-lite"/>
    </source>
</evidence>
<protein>
    <submittedName>
        <fullName evidence="4">EF-hand calcium-binding domain-containing protein 9</fullName>
    </submittedName>
</protein>
<feature type="compositionally biased region" description="Basic and acidic residues" evidence="2">
    <location>
        <begin position="382"/>
        <end position="392"/>
    </location>
</feature>
<dbReference type="EMBL" id="LJIJ01000456">
    <property type="protein sequence ID" value="ODM97307.1"/>
    <property type="molecule type" value="Genomic_DNA"/>
</dbReference>
<feature type="domain" description="EF-hand" evidence="3">
    <location>
        <begin position="62"/>
        <end position="93"/>
    </location>
</feature>
<dbReference type="Proteomes" id="UP000094527">
    <property type="component" value="Unassembled WGS sequence"/>
</dbReference>
<dbReference type="InterPro" id="IPR002048">
    <property type="entry name" value="EF_hand_dom"/>
</dbReference>
<evidence type="ECO:0000313" key="4">
    <source>
        <dbReference type="EMBL" id="ODM97307.1"/>
    </source>
</evidence>
<dbReference type="PROSITE" id="PS50222">
    <property type="entry name" value="EF_HAND_2"/>
    <property type="match status" value="2"/>
</dbReference>
<evidence type="ECO:0000259" key="3">
    <source>
        <dbReference type="PROSITE" id="PS50222"/>
    </source>
</evidence>
<dbReference type="GO" id="GO:0005509">
    <property type="term" value="F:calcium ion binding"/>
    <property type="evidence" value="ECO:0007669"/>
    <property type="project" value="InterPro"/>
</dbReference>
<reference evidence="4 5" key="1">
    <citation type="journal article" date="2016" name="Genome Biol. Evol.">
        <title>Gene Family Evolution Reflects Adaptation to Soil Environmental Stressors in the Genome of the Collembolan Orchesella cincta.</title>
        <authorList>
            <person name="Faddeeva-Vakhrusheva A."/>
            <person name="Derks M.F."/>
            <person name="Anvar S.Y."/>
            <person name="Agamennone V."/>
            <person name="Suring W."/>
            <person name="Smit S."/>
            <person name="van Straalen N.M."/>
            <person name="Roelofs D."/>
        </authorList>
    </citation>
    <scope>NUCLEOTIDE SEQUENCE [LARGE SCALE GENOMIC DNA]</scope>
    <source>
        <tissue evidence="4">Mixed pool</tissue>
    </source>
</reference>
<gene>
    <name evidence="4" type="ORF">Ocin01_09385</name>
</gene>
<dbReference type="SUPFAM" id="SSF47473">
    <property type="entry name" value="EF-hand"/>
    <property type="match status" value="1"/>
</dbReference>
<dbReference type="Pfam" id="PF13499">
    <property type="entry name" value="EF-hand_7"/>
    <property type="match status" value="2"/>
</dbReference>
<dbReference type="SMART" id="SM00054">
    <property type="entry name" value="EFh"/>
    <property type="match status" value="4"/>
</dbReference>
<dbReference type="OMA" id="MACIDEA"/>
<dbReference type="GO" id="GO:0005737">
    <property type="term" value="C:cytoplasm"/>
    <property type="evidence" value="ECO:0007669"/>
    <property type="project" value="TreeGrafter"/>
</dbReference>
<accession>A0A1D2MW78</accession>
<keyword evidence="1" id="KW-0106">Calcium</keyword>
<dbReference type="STRING" id="48709.A0A1D2MW78"/>
<dbReference type="Gene3D" id="1.10.238.10">
    <property type="entry name" value="EF-hand"/>
    <property type="match status" value="2"/>
</dbReference>
<evidence type="ECO:0000256" key="1">
    <source>
        <dbReference type="ARBA" id="ARBA00022837"/>
    </source>
</evidence>
<dbReference type="PANTHER" id="PTHR47065:SF1">
    <property type="entry name" value="EF-HAND CALCIUM-BINDING DOMAIN-CONTAINING PROTEIN 9"/>
    <property type="match status" value="1"/>
</dbReference>
<dbReference type="InterPro" id="IPR011992">
    <property type="entry name" value="EF-hand-dom_pair"/>
</dbReference>
<keyword evidence="5" id="KW-1185">Reference proteome</keyword>
<dbReference type="AlphaFoldDB" id="A0A1D2MW78"/>
<evidence type="ECO:0000313" key="5">
    <source>
        <dbReference type="Proteomes" id="UP000094527"/>
    </source>
</evidence>
<feature type="region of interest" description="Disordered" evidence="2">
    <location>
        <begin position="382"/>
        <end position="441"/>
    </location>
</feature>
<feature type="domain" description="EF-hand" evidence="3">
    <location>
        <begin position="135"/>
        <end position="170"/>
    </location>
</feature>
<dbReference type="PANTHER" id="PTHR47065">
    <property type="entry name" value="EF-HAND CALCIUM-BINDING DOMAIN-CONTAINING PROTEIN 9"/>
    <property type="match status" value="1"/>
</dbReference>
<proteinExistence type="predicted"/>
<sequence length="441" mass="52014">MRVDCSVLTCIHLDPGYALLSVQNTLTCMEMFNIIDVHRSNKLNDVQFMLLLRNISNLSRYEIDVIFNLLDVDHSGEIEFEEFYLIFCILIANKDSYEKEFIYRHSGTIFQLIDSDASGQISSAEFSHMGVLFNFDHSAIKRIFNEFDISGDKSLDFSEFRLFTMACIDEARAQETREKVKAFAKYRERLLVALEPSLRRFVRTDRLPRPREIEETVVRVRHPYIPGRKDIGRPFRYGIIRQTFNTTREEIRDYFKEKFGKIPCLFCFFGYILCCYCCIEDPLANTGGRSCRCKCKCRCFPCWFVFVRKIWTCCYCIFPCCHCCQPLNDHHQHIARKRKMQWPELTDTDEETELVNGQPQRGYHHHYHHAHHHLDPKTEITSREFDQPESVRESVAFRPKEVKTKLKVKTSGDPSSQETSKRKKMKPTPQPVENPRWCQTQ</sequence>
<dbReference type="InterPro" id="IPR042798">
    <property type="entry name" value="EFCAB9"/>
</dbReference>
<organism evidence="4 5">
    <name type="scientific">Orchesella cincta</name>
    <name type="common">Springtail</name>
    <name type="synonym">Podura cincta</name>
    <dbReference type="NCBI Taxonomy" id="48709"/>
    <lineage>
        <taxon>Eukaryota</taxon>
        <taxon>Metazoa</taxon>
        <taxon>Ecdysozoa</taxon>
        <taxon>Arthropoda</taxon>
        <taxon>Hexapoda</taxon>
        <taxon>Collembola</taxon>
        <taxon>Entomobryomorpha</taxon>
        <taxon>Entomobryoidea</taxon>
        <taxon>Orchesellidae</taxon>
        <taxon>Orchesellinae</taxon>
        <taxon>Orchesella</taxon>
    </lineage>
</organism>